<reference evidence="8 9" key="1">
    <citation type="submission" date="2018-03" db="EMBL/GenBank/DDBJ databases">
        <title>The ancient ancestry and fast evolution of plastids.</title>
        <authorList>
            <person name="Moore K.R."/>
            <person name="Magnabosco C."/>
            <person name="Momper L."/>
            <person name="Gold D.A."/>
            <person name="Bosak T."/>
            <person name="Fournier G.P."/>
        </authorList>
    </citation>
    <scope>NUCLEOTIDE SEQUENCE [LARGE SCALE GENOMIC DNA]</scope>
    <source>
        <strain evidence="8 9">CCALA 037</strain>
    </source>
</reference>
<dbReference type="Proteomes" id="UP000238937">
    <property type="component" value="Unassembled WGS sequence"/>
</dbReference>
<dbReference type="InterPro" id="IPR036388">
    <property type="entry name" value="WH-like_DNA-bd_sf"/>
</dbReference>
<accession>A0A2T1FCV1</accession>
<protein>
    <submittedName>
        <fullName evidence="8">Transcriptional regulator</fullName>
    </submittedName>
</protein>
<dbReference type="SMART" id="SM00862">
    <property type="entry name" value="Trans_reg_C"/>
    <property type="match status" value="1"/>
</dbReference>
<dbReference type="PANTHER" id="PTHR48111">
    <property type="entry name" value="REGULATOR OF RPOS"/>
    <property type="match status" value="1"/>
</dbReference>
<evidence type="ECO:0000259" key="6">
    <source>
        <dbReference type="PROSITE" id="PS50894"/>
    </source>
</evidence>
<dbReference type="Gene3D" id="3.40.50.2300">
    <property type="match status" value="3"/>
</dbReference>
<feature type="domain" description="Response regulatory" evidence="5">
    <location>
        <begin position="2"/>
        <end position="116"/>
    </location>
</feature>
<dbReference type="InterPro" id="IPR001789">
    <property type="entry name" value="Sig_transdc_resp-reg_receiver"/>
</dbReference>
<feature type="domain" description="Response regulatory" evidence="5">
    <location>
        <begin position="548"/>
        <end position="664"/>
    </location>
</feature>
<dbReference type="InterPro" id="IPR039420">
    <property type="entry name" value="WalR-like"/>
</dbReference>
<dbReference type="CDD" id="cd17574">
    <property type="entry name" value="REC_OmpR"/>
    <property type="match status" value="1"/>
</dbReference>
<comment type="caution">
    <text evidence="8">The sequence shown here is derived from an EMBL/GenBank/DDBJ whole genome shotgun (WGS) entry which is preliminary data.</text>
</comment>
<dbReference type="Pfam" id="PF00486">
    <property type="entry name" value="Trans_reg_C"/>
    <property type="match status" value="1"/>
</dbReference>
<keyword evidence="1 4" id="KW-0238">DNA-binding</keyword>
<evidence type="ECO:0000259" key="5">
    <source>
        <dbReference type="PROSITE" id="PS50110"/>
    </source>
</evidence>
<keyword evidence="9" id="KW-1185">Reference proteome</keyword>
<evidence type="ECO:0000313" key="9">
    <source>
        <dbReference type="Proteomes" id="UP000238937"/>
    </source>
</evidence>
<dbReference type="GO" id="GO:0005829">
    <property type="term" value="C:cytosol"/>
    <property type="evidence" value="ECO:0007669"/>
    <property type="project" value="TreeGrafter"/>
</dbReference>
<name>A0A2T1FCV1_9CYAN</name>
<dbReference type="EMBL" id="PVWO01000570">
    <property type="protein sequence ID" value="PSB42842.1"/>
    <property type="molecule type" value="Genomic_DNA"/>
</dbReference>
<evidence type="ECO:0000256" key="1">
    <source>
        <dbReference type="ARBA" id="ARBA00023125"/>
    </source>
</evidence>
<feature type="modified residue" description="4-aspartylphosphate" evidence="3">
    <location>
        <position position="597"/>
    </location>
</feature>
<gene>
    <name evidence="8" type="ORF">C7B77_26495</name>
</gene>
<evidence type="ECO:0000313" key="8">
    <source>
        <dbReference type="EMBL" id="PSB42842.1"/>
    </source>
</evidence>
<dbReference type="InterPro" id="IPR008207">
    <property type="entry name" value="Sig_transdc_His_kin_Hpt_dom"/>
</dbReference>
<dbReference type="OrthoDB" id="516439at2"/>
<feature type="DNA-binding region" description="OmpR/PhoB-type" evidence="4">
    <location>
        <begin position="124"/>
        <end position="223"/>
    </location>
</feature>
<sequence>MKILVVEDDLLVAEALRVTLSDRNYAVEVAHDGRSGLEFVEAFDYDLLLLDAILPNLDGVSLCRHVRSRGYLMPILLLTSRDSKHDRAIGLDAGADDYVVKPFDPEELSARIRALLRRGNDRVQPVLKWEDLSLNPRNYEVTYQDRLLSLTPKEYALLELFLRHNRRLFSCGAILEHLWTYEDAPSEEAVRTHIKGLRHKLKAAGAPIDFVETVYGIGYRLKPSDPLAERQFIANGRRQQVPSGSDDAMLDPEPAASDAEPIAQLIPSDNSLRELPPEHLAEEELQAEAESECPEFLTEIWNRHHEQMSARVATIDSAIVALQQQSLDPELRREAWNCAHTLAGALGTFGLSRGSQLAKQIELSLDANTELTPAHISQLQINVERLRRSIASKMPAAKPAATTSDDRSPWLLVISQESDLAAQLSNTATAKFEIVRASELQPPDAQRLAPATAIVFDLDCFPHIADGLAALSQLDRDYPNIPTIVLSQPASIDSGTDGKTTDRTTRLRQRIEVARRGARLFLVKPVNAQQIFQSVDRVVQQARASQPKVTIVDDDLVLLEGVSTLLSQRGMTVTTLAEPSRFWETLETSAPDLLILDLDMPTYDGIELCRAVRTDPKWANLPILVLTAHTAALASDRVFAAGADDFVSKPVVDSTLVTRIVNRLDRIGFQRLSTLDAARTSQRI</sequence>
<evidence type="ECO:0000259" key="7">
    <source>
        <dbReference type="PROSITE" id="PS51755"/>
    </source>
</evidence>
<dbReference type="SUPFAM" id="SSF52172">
    <property type="entry name" value="CheY-like"/>
    <property type="match status" value="3"/>
</dbReference>
<dbReference type="PROSITE" id="PS51755">
    <property type="entry name" value="OMPR_PHOB"/>
    <property type="match status" value="1"/>
</dbReference>
<dbReference type="GO" id="GO:0006355">
    <property type="term" value="P:regulation of DNA-templated transcription"/>
    <property type="evidence" value="ECO:0007669"/>
    <property type="project" value="InterPro"/>
</dbReference>
<dbReference type="Pfam" id="PF01627">
    <property type="entry name" value="Hpt"/>
    <property type="match status" value="1"/>
</dbReference>
<dbReference type="InterPro" id="IPR001867">
    <property type="entry name" value="OmpR/PhoB-type_DNA-bd"/>
</dbReference>
<dbReference type="CDD" id="cd00383">
    <property type="entry name" value="trans_reg_C"/>
    <property type="match status" value="1"/>
</dbReference>
<dbReference type="Gene3D" id="6.10.250.690">
    <property type="match status" value="1"/>
</dbReference>
<dbReference type="RefSeq" id="WP_106312056.1">
    <property type="nucleotide sequence ID" value="NZ_PVWO01000570.1"/>
</dbReference>
<dbReference type="SMART" id="SM00448">
    <property type="entry name" value="REC"/>
    <property type="match status" value="2"/>
</dbReference>
<evidence type="ECO:0000256" key="2">
    <source>
        <dbReference type="PROSITE-ProRule" id="PRU00110"/>
    </source>
</evidence>
<dbReference type="GO" id="GO:0000156">
    <property type="term" value="F:phosphorelay response regulator activity"/>
    <property type="evidence" value="ECO:0007669"/>
    <property type="project" value="TreeGrafter"/>
</dbReference>
<feature type="modified residue" description="4-aspartylphosphate" evidence="3">
    <location>
        <position position="51"/>
    </location>
</feature>
<feature type="domain" description="HPt" evidence="6">
    <location>
        <begin position="293"/>
        <end position="397"/>
    </location>
</feature>
<dbReference type="PROSITE" id="PS50894">
    <property type="entry name" value="HPT"/>
    <property type="match status" value="1"/>
</dbReference>
<dbReference type="GO" id="GO:0000976">
    <property type="term" value="F:transcription cis-regulatory region binding"/>
    <property type="evidence" value="ECO:0007669"/>
    <property type="project" value="TreeGrafter"/>
</dbReference>
<dbReference type="InterPro" id="IPR036641">
    <property type="entry name" value="HPT_dom_sf"/>
</dbReference>
<dbReference type="InterPro" id="IPR011006">
    <property type="entry name" value="CheY-like_superfamily"/>
</dbReference>
<feature type="modified residue" description="Phosphohistidine" evidence="2">
    <location>
        <position position="340"/>
    </location>
</feature>
<evidence type="ECO:0000256" key="3">
    <source>
        <dbReference type="PROSITE-ProRule" id="PRU00169"/>
    </source>
</evidence>
<dbReference type="AlphaFoldDB" id="A0A2T1FCV1"/>
<organism evidence="8 9">
    <name type="scientific">Chamaesiphon polymorphus CCALA 037</name>
    <dbReference type="NCBI Taxonomy" id="2107692"/>
    <lineage>
        <taxon>Bacteria</taxon>
        <taxon>Bacillati</taxon>
        <taxon>Cyanobacteriota</taxon>
        <taxon>Cyanophyceae</taxon>
        <taxon>Gomontiellales</taxon>
        <taxon>Chamaesiphonaceae</taxon>
        <taxon>Chamaesiphon</taxon>
    </lineage>
</organism>
<dbReference type="PANTHER" id="PTHR48111:SF15">
    <property type="entry name" value="OMPR SUBFAMILY"/>
    <property type="match status" value="1"/>
</dbReference>
<evidence type="ECO:0000256" key="4">
    <source>
        <dbReference type="PROSITE-ProRule" id="PRU01091"/>
    </source>
</evidence>
<dbReference type="Gene3D" id="1.10.10.10">
    <property type="entry name" value="Winged helix-like DNA-binding domain superfamily/Winged helix DNA-binding domain"/>
    <property type="match status" value="1"/>
</dbReference>
<keyword evidence="3" id="KW-0597">Phosphoprotein</keyword>
<dbReference type="SUPFAM" id="SSF47226">
    <property type="entry name" value="Histidine-containing phosphotransfer domain, HPT domain"/>
    <property type="match status" value="1"/>
</dbReference>
<dbReference type="PROSITE" id="PS50110">
    <property type="entry name" value="RESPONSE_REGULATORY"/>
    <property type="match status" value="2"/>
</dbReference>
<dbReference type="Pfam" id="PF00072">
    <property type="entry name" value="Response_reg"/>
    <property type="match status" value="2"/>
</dbReference>
<feature type="domain" description="OmpR/PhoB-type" evidence="7">
    <location>
        <begin position="124"/>
        <end position="223"/>
    </location>
</feature>
<dbReference type="GO" id="GO:0032993">
    <property type="term" value="C:protein-DNA complex"/>
    <property type="evidence" value="ECO:0007669"/>
    <property type="project" value="TreeGrafter"/>
</dbReference>
<dbReference type="Gene3D" id="1.20.120.160">
    <property type="entry name" value="HPT domain"/>
    <property type="match status" value="1"/>
</dbReference>
<proteinExistence type="predicted"/>